<dbReference type="AlphaFoldDB" id="A0A642B7U6"/>
<organism evidence="2">
    <name type="scientific">Bacteroides ovatus</name>
    <dbReference type="NCBI Taxonomy" id="28116"/>
    <lineage>
        <taxon>Bacteria</taxon>
        <taxon>Pseudomonadati</taxon>
        <taxon>Bacteroidota</taxon>
        <taxon>Bacteroidia</taxon>
        <taxon>Bacteroidales</taxon>
        <taxon>Bacteroidaceae</taxon>
        <taxon>Bacteroides</taxon>
    </lineage>
</organism>
<dbReference type="Pfam" id="PF13605">
    <property type="entry name" value="DUF4141"/>
    <property type="match status" value="1"/>
</dbReference>
<feature type="signal peptide" evidence="1">
    <location>
        <begin position="1"/>
        <end position="21"/>
    </location>
</feature>
<dbReference type="InterPro" id="IPR025415">
    <property type="entry name" value="DUF4141"/>
</dbReference>
<feature type="chain" id="PRO_5025048354" evidence="1">
    <location>
        <begin position="22"/>
        <end position="42"/>
    </location>
</feature>
<evidence type="ECO:0000256" key="1">
    <source>
        <dbReference type="SAM" id="SignalP"/>
    </source>
</evidence>
<name>A0A642B7U6_BACOV</name>
<protein>
    <submittedName>
        <fullName evidence="2">DUF4141 domain-containing protein</fullName>
    </submittedName>
</protein>
<keyword evidence="1" id="KW-0732">Signal</keyword>
<reference evidence="2" key="1">
    <citation type="journal article" date="2019" name="Nat. Med.">
        <title>A library of human gut bacterial isolates paired with longitudinal multiomics data enables mechanistic microbiome research.</title>
        <authorList>
            <person name="Poyet M."/>
            <person name="Groussin M."/>
            <person name="Gibbons S.M."/>
            <person name="Avila-Pacheco J."/>
            <person name="Jiang X."/>
            <person name="Kearney S.M."/>
            <person name="Perrotta A.R."/>
            <person name="Berdy B."/>
            <person name="Zhao S."/>
            <person name="Lieberman T.D."/>
            <person name="Swanson P.K."/>
            <person name="Smith M."/>
            <person name="Roesemann S."/>
            <person name="Alexander J.E."/>
            <person name="Rich S.A."/>
            <person name="Livny J."/>
            <person name="Vlamakis H."/>
            <person name="Clish C."/>
            <person name="Bullock K."/>
            <person name="Deik A."/>
            <person name="Scott J."/>
            <person name="Pierce K.A."/>
            <person name="Xavier R.J."/>
            <person name="Alm E.J."/>
        </authorList>
    </citation>
    <scope>NUCLEOTIDE SEQUENCE</scope>
    <source>
        <strain evidence="2">BIOML-A21</strain>
    </source>
</reference>
<dbReference type="EMBL" id="VWFV01000092">
    <property type="protein sequence ID" value="KAA4607912.1"/>
    <property type="molecule type" value="Genomic_DNA"/>
</dbReference>
<evidence type="ECO:0000313" key="2">
    <source>
        <dbReference type="EMBL" id="KAA4607912.1"/>
    </source>
</evidence>
<comment type="caution">
    <text evidence="2">The sequence shown here is derived from an EMBL/GenBank/DDBJ whole genome shotgun (WGS) entry which is preliminary data.</text>
</comment>
<accession>A0A642B7U6</accession>
<proteinExistence type="predicted"/>
<gene>
    <name evidence="2" type="ORF">F3C24_26790</name>
</gene>
<sequence>MRTRITMIVCLCLLLAGRASAQWAVIDPSNIAQSIVNTSKNV</sequence>
<feature type="non-terminal residue" evidence="2">
    <location>
        <position position="42"/>
    </location>
</feature>